<feature type="domain" description="Helicase ATP-binding" evidence="6">
    <location>
        <begin position="793"/>
        <end position="959"/>
    </location>
</feature>
<evidence type="ECO:0000259" key="6">
    <source>
        <dbReference type="PROSITE" id="PS51192"/>
    </source>
</evidence>
<dbReference type="GO" id="GO:0055087">
    <property type="term" value="C:Ski complex"/>
    <property type="evidence" value="ECO:0007669"/>
    <property type="project" value="TreeGrafter"/>
</dbReference>
<dbReference type="SMART" id="SM01142">
    <property type="entry name" value="DSHCT"/>
    <property type="match status" value="1"/>
</dbReference>
<evidence type="ECO:0000313" key="7">
    <source>
        <dbReference type="EMBL" id="KAI5078150.1"/>
    </source>
</evidence>
<dbReference type="Gene3D" id="3.30.160.360">
    <property type="match status" value="1"/>
</dbReference>
<keyword evidence="4" id="KW-0347">Helicase</keyword>
<dbReference type="EMBL" id="JABFUD020000007">
    <property type="protein sequence ID" value="KAI5078150.1"/>
    <property type="molecule type" value="Genomic_DNA"/>
</dbReference>
<dbReference type="GO" id="GO:0004386">
    <property type="term" value="F:helicase activity"/>
    <property type="evidence" value="ECO:0007669"/>
    <property type="project" value="UniProtKB-KW"/>
</dbReference>
<proteinExistence type="predicted"/>
<gene>
    <name evidence="7" type="ORF">GOP47_0007974</name>
</gene>
<dbReference type="Pfam" id="PF00270">
    <property type="entry name" value="DEAD"/>
    <property type="match status" value="1"/>
</dbReference>
<evidence type="ECO:0000256" key="3">
    <source>
        <dbReference type="ARBA" id="ARBA00022801"/>
    </source>
</evidence>
<keyword evidence="2" id="KW-0547">Nucleotide-binding</keyword>
<dbReference type="PANTHER" id="PTHR12131">
    <property type="entry name" value="ATP-DEPENDENT RNA AND DNA HELICASE"/>
    <property type="match status" value="1"/>
</dbReference>
<dbReference type="PANTHER" id="PTHR12131:SF1">
    <property type="entry name" value="ATP-DEPENDENT RNA HELICASE SUPV3L1, MITOCHONDRIAL-RELATED"/>
    <property type="match status" value="1"/>
</dbReference>
<accession>A0A9D4V1P9</accession>
<dbReference type="SUPFAM" id="SSF52540">
    <property type="entry name" value="P-loop containing nucleoside triphosphate hydrolases"/>
    <property type="match status" value="2"/>
</dbReference>
<dbReference type="GO" id="GO:0016787">
    <property type="term" value="F:hydrolase activity"/>
    <property type="evidence" value="ECO:0007669"/>
    <property type="project" value="UniProtKB-KW"/>
</dbReference>
<evidence type="ECO:0000256" key="2">
    <source>
        <dbReference type="ARBA" id="ARBA00022741"/>
    </source>
</evidence>
<organism evidence="7 8">
    <name type="scientific">Adiantum capillus-veneris</name>
    <name type="common">Maidenhair fern</name>
    <dbReference type="NCBI Taxonomy" id="13818"/>
    <lineage>
        <taxon>Eukaryota</taxon>
        <taxon>Viridiplantae</taxon>
        <taxon>Streptophyta</taxon>
        <taxon>Embryophyta</taxon>
        <taxon>Tracheophyta</taxon>
        <taxon>Polypodiopsida</taxon>
        <taxon>Polypodiidae</taxon>
        <taxon>Polypodiales</taxon>
        <taxon>Pteridineae</taxon>
        <taxon>Pteridaceae</taxon>
        <taxon>Vittarioideae</taxon>
        <taxon>Adiantum</taxon>
    </lineage>
</organism>
<name>A0A9D4V1P9_ADICA</name>
<keyword evidence="1" id="KW-0934">Plastid</keyword>
<keyword evidence="8" id="KW-1185">Reference proteome</keyword>
<reference evidence="7" key="1">
    <citation type="submission" date="2021-01" db="EMBL/GenBank/DDBJ databases">
        <title>Adiantum capillus-veneris genome.</title>
        <authorList>
            <person name="Fang Y."/>
            <person name="Liao Q."/>
        </authorList>
    </citation>
    <scope>NUCLEOTIDE SEQUENCE</scope>
    <source>
        <strain evidence="7">H3</strain>
        <tissue evidence="7">Leaf</tissue>
    </source>
</reference>
<dbReference type="OrthoDB" id="1928087at2759"/>
<dbReference type="InterPro" id="IPR014001">
    <property type="entry name" value="Helicase_ATP-bd"/>
</dbReference>
<comment type="caution">
    <text evidence="7">The sequence shown here is derived from an EMBL/GenBank/DDBJ whole genome shotgun (WGS) entry which is preliminary data.</text>
</comment>
<dbReference type="Gene3D" id="3.40.50.300">
    <property type="entry name" value="P-loop containing nucleotide triphosphate hydrolases"/>
    <property type="match status" value="2"/>
</dbReference>
<dbReference type="PROSITE" id="PS51192">
    <property type="entry name" value="HELICASE_ATP_BIND_1"/>
    <property type="match status" value="1"/>
</dbReference>
<evidence type="ECO:0000256" key="5">
    <source>
        <dbReference type="ARBA" id="ARBA00022840"/>
    </source>
</evidence>
<dbReference type="GO" id="GO:0070478">
    <property type="term" value="P:nuclear-transcribed mRNA catabolic process, 3'-5' exonucleolytic nonsense-mediated decay"/>
    <property type="evidence" value="ECO:0007669"/>
    <property type="project" value="TreeGrafter"/>
</dbReference>
<dbReference type="InterPro" id="IPR011545">
    <property type="entry name" value="DEAD/DEAH_box_helicase_dom"/>
</dbReference>
<keyword evidence="3" id="KW-0378">Hydrolase</keyword>
<evidence type="ECO:0000256" key="4">
    <source>
        <dbReference type="ARBA" id="ARBA00022806"/>
    </source>
</evidence>
<sequence>MALPVLDPHCSLASTALQEACIFLPCSTDTRHPLLCSKRHLVGWPTHNCHTQAGIPLPSFFARRDLAVARAVVEEIAIEEEQEGVDEIDIFSIPTDLPWTVSSSLAVHSWGTIHNGPLEAKYFNPSKKFPYPVGFMSIKLYKGKEYCQFIEEGLQGPVFVVKEAVLGEFKAESPQRVWSSTCKNGAVHVHGMRHFGFDSPEVIRVLQAMHFQSKKFSNKGSEKPLFHSMDVAAPADVSSLRSSAKGDAKHLEFFFTETQTEKLNNDTDGIVASPDDVDDAFVHYEADKDDDENEFLDSINNDGQHVEDEVSVNAYADNKVDEFPDNGTHISKKLETESNEMVHLITENFANERVERPMQRRKLTYSKRSFKAGSRKYTFSKGILGSQDVIEQDLIKHDSVQENEKVKSLVTASQLLSIPSTGRQKTSPSETKQIWRKGEGLSGYIPGQNKQQATENIRLVEQMEGFYGVVPSYGKQQQAAEKMRSGEQVSGYDKTKWKRVVDKSYDCRASELLSNDNVLKASDNSILGAKEENFNSSKSLLGLLDKWNRSKELDRESQNLLEKGSLQVHIFQGEDVDLFKQMNVENKRAFSVPDSGSASQEDLPSENDDNAFLNDLCSNKFIDESTNVAISTLFETEGELHLLSNDGSQLSRKSKSMLDGVETMNQDRKSWKSASTSVNTAILDGGINSAVDANLCGLKNSAQVGITMSNFSRELGREENIFGSLEDEIGRTKQAANGVRLIEDPKTFFSDKIFGNVLEKVKAMKLSEMAIMEDVYEEAILGFHLDSWQRQVLKELQDGNSLLISAPSGAGKSAVADYCILHNVVNEKRVLFVTPYEHLVTWNLHKFKCLLGEPNVGAMWTSTNMQENPSLVVITLKVLSSILHELNGPGESEFRFFFDGIDMVVLDKFCTFNEAKYGRLWEEVLMLLDTNISVVALTLPATNETQIAAWMSMSRGPCKLISCKSETVLKRYFFCCKDGLYPLLKPEGLQPNKNPYKARKVHGNSLSKDQLQSTPLSVFDRWSLKNTVNMLEAKGLLPAIVMFFDVKSCDDAMHDVLNEMDDLLSVKEIEYVEAFLDNFESKHPRLRNQVERADRGGLLKGFAVYHEGKLTLWQDIVMELFQKNLIKLLFVTDSSLLQTDFAARTVVISEILKVTQNGVFFIPQGQFLQLIGRAGRRGVDIEGSIIFLESIHCGPKDAASLLNNTFSYSSSFKPSYSLVANLMAKHNLSTVKTIVSRSFSIFHFFTEDTKARMLQELDQEFFGCLEQNLKLFEGLMKVNRRKLSNAPIFTRVDMRMAKYSMSQSGKGLPGILLAVIPGSTELFYMVFGADNCFHLLPVRAVDHVYVNEVFPLDVVVKRETGQDLQPPLVPPKENWSVDEVNSFGYIASGNSQTEEYVKLMMEYHQVQPIIAKEALRIRKEIFVLEAQLSNLIEKRRMLQTGIFRLAEAATWQVHESEIWKEVMRILQVLEKVGAVCIIDSAEAYAKLNPLGMLISRLHDVENELWLAVALTSKHVKTLSSAEFAGFLATLIPRDPERESLSTPGKELAYRVTRSLKEEFSGLEVLRREVAMLQGSYSPSLQFDVGFAGLVCAWAQEEADTNNHYVIRSNDGDLAWRFRTIARLANTVHKACSQVLVGTPDRNQYRNLSSLAKEAEHRLLKHLIALKIEHSFT</sequence>
<dbReference type="Pfam" id="PF08148">
    <property type="entry name" value="DSHCT"/>
    <property type="match status" value="1"/>
</dbReference>
<protein>
    <recommendedName>
        <fullName evidence="6">Helicase ATP-binding domain-containing protein</fullName>
    </recommendedName>
</protein>
<dbReference type="InterPro" id="IPR050699">
    <property type="entry name" value="RNA-DNA_Helicase"/>
</dbReference>
<keyword evidence="5" id="KW-0067">ATP-binding</keyword>
<dbReference type="GO" id="GO:0005634">
    <property type="term" value="C:nucleus"/>
    <property type="evidence" value="ECO:0007669"/>
    <property type="project" value="InterPro"/>
</dbReference>
<dbReference type="InterPro" id="IPR027417">
    <property type="entry name" value="P-loop_NTPase"/>
</dbReference>
<dbReference type="GO" id="GO:0005524">
    <property type="term" value="F:ATP binding"/>
    <property type="evidence" value="ECO:0007669"/>
    <property type="project" value="UniProtKB-KW"/>
</dbReference>
<dbReference type="PROSITE" id="PS51542">
    <property type="entry name" value="FYRN"/>
    <property type="match status" value="1"/>
</dbReference>
<dbReference type="GO" id="GO:0003676">
    <property type="term" value="F:nucleic acid binding"/>
    <property type="evidence" value="ECO:0007669"/>
    <property type="project" value="InterPro"/>
</dbReference>
<evidence type="ECO:0000313" key="8">
    <source>
        <dbReference type="Proteomes" id="UP000886520"/>
    </source>
</evidence>
<evidence type="ECO:0000256" key="1">
    <source>
        <dbReference type="ARBA" id="ARBA00022528"/>
    </source>
</evidence>
<keyword evidence="1" id="KW-0150">Chloroplast</keyword>
<dbReference type="Gene3D" id="1.10.3380.30">
    <property type="match status" value="1"/>
</dbReference>
<dbReference type="InterPro" id="IPR012961">
    <property type="entry name" value="Ski2/MTR4_C"/>
</dbReference>
<dbReference type="InterPro" id="IPR003888">
    <property type="entry name" value="FYrich_N"/>
</dbReference>
<dbReference type="Proteomes" id="UP000886520">
    <property type="component" value="Chromosome 7"/>
</dbReference>